<comment type="caution">
    <text evidence="1">The sequence shown here is derived from an EMBL/GenBank/DDBJ whole genome shotgun (WGS) entry which is preliminary data.</text>
</comment>
<dbReference type="SUPFAM" id="SSF47175">
    <property type="entry name" value="Cytochromes"/>
    <property type="match status" value="1"/>
</dbReference>
<dbReference type="GO" id="GO:0005506">
    <property type="term" value="F:iron ion binding"/>
    <property type="evidence" value="ECO:0007669"/>
    <property type="project" value="InterPro"/>
</dbReference>
<evidence type="ECO:0000313" key="1">
    <source>
        <dbReference type="EMBL" id="OGG97086.1"/>
    </source>
</evidence>
<organism evidence="1 2">
    <name type="scientific">Candidatus Lambdaproteobacteria bacterium RIFOXYD2_FULL_50_16</name>
    <dbReference type="NCBI Taxonomy" id="1817772"/>
    <lineage>
        <taxon>Bacteria</taxon>
        <taxon>Pseudomonadati</taxon>
        <taxon>Pseudomonadota</taxon>
        <taxon>Candidatus Lambdaproteobacteria</taxon>
    </lineage>
</organism>
<evidence type="ECO:0000313" key="2">
    <source>
        <dbReference type="Proteomes" id="UP000178449"/>
    </source>
</evidence>
<evidence type="ECO:0008006" key="3">
    <source>
        <dbReference type="Google" id="ProtNLM"/>
    </source>
</evidence>
<dbReference type="InterPro" id="IPR010980">
    <property type="entry name" value="Cyt_c/b562"/>
</dbReference>
<accession>A0A1F6GG38</accession>
<dbReference type="AlphaFoldDB" id="A0A1F6GG38"/>
<dbReference type="Proteomes" id="UP000178449">
    <property type="component" value="Unassembled WGS sequence"/>
</dbReference>
<dbReference type="GO" id="GO:0022900">
    <property type="term" value="P:electron transport chain"/>
    <property type="evidence" value="ECO:0007669"/>
    <property type="project" value="InterPro"/>
</dbReference>
<name>A0A1F6GG38_9PROT</name>
<dbReference type="GO" id="GO:0020037">
    <property type="term" value="F:heme binding"/>
    <property type="evidence" value="ECO:0007669"/>
    <property type="project" value="InterPro"/>
</dbReference>
<gene>
    <name evidence="1" type="ORF">A2527_13100</name>
</gene>
<dbReference type="GO" id="GO:0009055">
    <property type="term" value="F:electron transfer activity"/>
    <property type="evidence" value="ECO:0007669"/>
    <property type="project" value="InterPro"/>
</dbReference>
<proteinExistence type="predicted"/>
<reference evidence="1 2" key="1">
    <citation type="journal article" date="2016" name="Nat. Commun.">
        <title>Thousands of microbial genomes shed light on interconnected biogeochemical processes in an aquifer system.</title>
        <authorList>
            <person name="Anantharaman K."/>
            <person name="Brown C.T."/>
            <person name="Hug L.A."/>
            <person name="Sharon I."/>
            <person name="Castelle C.J."/>
            <person name="Probst A.J."/>
            <person name="Thomas B.C."/>
            <person name="Singh A."/>
            <person name="Wilkins M.J."/>
            <person name="Karaoz U."/>
            <person name="Brodie E.L."/>
            <person name="Williams K.H."/>
            <person name="Hubbard S.S."/>
            <person name="Banfield J.F."/>
        </authorList>
    </citation>
    <scope>NUCLEOTIDE SEQUENCE [LARGE SCALE GENOMIC DNA]</scope>
</reference>
<protein>
    <recommendedName>
        <fullName evidence="3">Cytochrome C</fullName>
    </recommendedName>
</protein>
<dbReference type="EMBL" id="MFNE01000005">
    <property type="protein sequence ID" value="OGG97086.1"/>
    <property type="molecule type" value="Genomic_DNA"/>
</dbReference>
<sequence>MQHWGEAMSRLQTAMFINDFKGMAEASWAINRAPEVDKDSLARLEKALDSKEYRDLRRFERYLRETSENMAKKAGEKDIRGVLVEQGKVVAACVQCHDLFQVKILMTLK</sequence>